<proteinExistence type="predicted"/>
<dbReference type="EMBL" id="CP050296">
    <property type="protein sequence ID" value="QND61241.1"/>
    <property type="molecule type" value="Genomic_DNA"/>
</dbReference>
<evidence type="ECO:0000313" key="1">
    <source>
        <dbReference type="EMBL" id="QND61241.1"/>
    </source>
</evidence>
<evidence type="ECO:0000313" key="2">
    <source>
        <dbReference type="Proteomes" id="UP000515465"/>
    </source>
</evidence>
<accession>A0A7G6T3A9</accession>
<sequence length="98" mass="10905">MIRTQDRAAYAAYVGRTGGLDYAATTGNRGFQMLMRDRGDGTTEIVTLSWWSSMDAVRGFAGDAPELARYYPEDDRYLLEKSEFVDHYTVVAGTLPPA</sequence>
<name>A0A7G6T3A9_9HYPH</name>
<reference evidence="2" key="1">
    <citation type="journal article" date="2020" name="Mol. Plant Microbe">
        <title>Rhizobial microsymbionts of the narrowly endemic Oxytropis species growing in Kamchatka are characterized by significant genetic diversity and possess a set of genes that are associated with T3SS and T6SS secretion systems and can affect the development of symbiosis.</title>
        <authorList>
            <person name="Safronova V."/>
            <person name="Guro P."/>
            <person name="Sazanova A."/>
            <person name="Kuznetsova I."/>
            <person name="Belimov A."/>
            <person name="Yakubov V."/>
            <person name="Chirak E."/>
            <person name="Afonin A."/>
            <person name="Gogolev Y."/>
            <person name="Andronov E."/>
            <person name="Tikhonovich I."/>
        </authorList>
    </citation>
    <scope>NUCLEOTIDE SEQUENCE [LARGE SCALE GENOMIC DNA]</scope>
    <source>
        <strain evidence="2">583</strain>
    </source>
</reference>
<dbReference type="Proteomes" id="UP000515465">
    <property type="component" value="Chromosome"/>
</dbReference>
<dbReference type="AlphaFoldDB" id="A0A7G6T3A9"/>
<protein>
    <recommendedName>
        <fullName evidence="3">Antibiotic biosynthesis monooxygenase</fullName>
    </recommendedName>
</protein>
<evidence type="ECO:0008006" key="3">
    <source>
        <dbReference type="Google" id="ProtNLM"/>
    </source>
</evidence>
<organism evidence="1 2">
    <name type="scientific">Mesorhizobium huakuii</name>
    <dbReference type="NCBI Taxonomy" id="28104"/>
    <lineage>
        <taxon>Bacteria</taxon>
        <taxon>Pseudomonadati</taxon>
        <taxon>Pseudomonadota</taxon>
        <taxon>Alphaproteobacteria</taxon>
        <taxon>Hyphomicrobiales</taxon>
        <taxon>Phyllobacteriaceae</taxon>
        <taxon>Mesorhizobium</taxon>
    </lineage>
</organism>
<gene>
    <name evidence="1" type="ORF">HB778_13510</name>
</gene>